<dbReference type="InterPro" id="IPR023023">
    <property type="entry name" value="dNTPase_2"/>
</dbReference>
<dbReference type="HAMAP" id="MF_01212">
    <property type="entry name" value="dGTPase_type2"/>
    <property type="match status" value="1"/>
</dbReference>
<protein>
    <recommendedName>
        <fullName evidence="2">Deoxyguanosinetriphosphate triphosphohydrolase-like protein</fullName>
    </recommendedName>
</protein>
<organism evidence="4 5">
    <name type="scientific">Candidatus Aphodomorpha intestinavium</name>
    <dbReference type="NCBI Taxonomy" id="2840672"/>
    <lineage>
        <taxon>Bacteria</taxon>
        <taxon>Bacillati</taxon>
        <taxon>Bacillota</taxon>
        <taxon>Clostridia</taxon>
        <taxon>Eubacteriales</taxon>
        <taxon>Candidatus Aphodomorpha</taxon>
    </lineage>
</organism>
<dbReference type="SMART" id="SM00471">
    <property type="entry name" value="HDc"/>
    <property type="match status" value="1"/>
</dbReference>
<comment type="similarity">
    <text evidence="2">Belongs to the dGTPase family. Type 2 subfamily.</text>
</comment>
<evidence type="ECO:0000256" key="2">
    <source>
        <dbReference type="HAMAP-Rule" id="MF_01212"/>
    </source>
</evidence>
<dbReference type="InterPro" id="IPR006261">
    <property type="entry name" value="dGTPase"/>
</dbReference>
<evidence type="ECO:0000259" key="3">
    <source>
        <dbReference type="PROSITE" id="PS51831"/>
    </source>
</evidence>
<dbReference type="Pfam" id="PF01966">
    <property type="entry name" value="HD"/>
    <property type="match status" value="1"/>
</dbReference>
<dbReference type="InterPro" id="IPR026875">
    <property type="entry name" value="PHydrolase_assoc_dom"/>
</dbReference>
<reference evidence="4" key="1">
    <citation type="submission" date="2020-10" db="EMBL/GenBank/DDBJ databases">
        <authorList>
            <person name="Gilroy R."/>
        </authorList>
    </citation>
    <scope>NUCLEOTIDE SEQUENCE</scope>
    <source>
        <strain evidence="4">ChiGjej2B2-16831</strain>
    </source>
</reference>
<dbReference type="Gene3D" id="1.10.3210.10">
    <property type="entry name" value="Hypothetical protein af1432"/>
    <property type="match status" value="1"/>
</dbReference>
<name>A0A9D1N4D9_9FIRM</name>
<keyword evidence="1 2" id="KW-0378">Hydrolase</keyword>
<dbReference type="PROSITE" id="PS51831">
    <property type="entry name" value="HD"/>
    <property type="match status" value="1"/>
</dbReference>
<dbReference type="AlphaFoldDB" id="A0A9D1N4D9"/>
<evidence type="ECO:0000313" key="5">
    <source>
        <dbReference type="Proteomes" id="UP000824128"/>
    </source>
</evidence>
<dbReference type="PANTHER" id="PTHR35795:SF1">
    <property type="entry name" value="BIS(5'-NUCLEOSYL)-TETRAPHOSPHATASE, SYMMETRICAL"/>
    <property type="match status" value="1"/>
</dbReference>
<dbReference type="InterPro" id="IPR006674">
    <property type="entry name" value="HD_domain"/>
</dbReference>
<accession>A0A9D1N4D9</accession>
<dbReference type="SUPFAM" id="SSF109604">
    <property type="entry name" value="HD-domain/PDEase-like"/>
    <property type="match status" value="1"/>
</dbReference>
<dbReference type="InterPro" id="IPR051094">
    <property type="entry name" value="Diverse_Catalytic_Enzymes"/>
</dbReference>
<sequence length="332" mass="37485">MTGREYAEQLEADTLSPYAALSRNSRGREHPITPCALRTEFIRDRDRILHCKSFRRPKHKTQVFLAPQGDHYRTRLTHTLEVAQIARTISRALRLNEDLTEAIALGHDLGHTPFGHSGEDVLAQLVPGGFEHNVQSLRVVRFLENGGQGLNLTFEVRDGILHHKRSGTPATLEGKVVSVADRIAYLNHDIDDAIRAGVIAEADLPADCVRTLGDSHGRRINTIILDIVAMSEGRPAIAMSAGVNEQFELLRAFMFERVYKNPVAKREEGKAKRMVEQLYLHYCAHLEEIPPEFLLRLDEDGRERVAADYIACMTDNYAINDFERLFVPKSWA</sequence>
<feature type="domain" description="HD" evidence="3">
    <location>
        <begin position="75"/>
        <end position="186"/>
    </location>
</feature>
<dbReference type="Pfam" id="PF13286">
    <property type="entry name" value="HD_assoc"/>
    <property type="match status" value="1"/>
</dbReference>
<evidence type="ECO:0000256" key="1">
    <source>
        <dbReference type="ARBA" id="ARBA00022801"/>
    </source>
</evidence>
<dbReference type="NCBIfam" id="NF002327">
    <property type="entry name" value="PRK01286.1-2"/>
    <property type="match status" value="1"/>
</dbReference>
<proteinExistence type="inferred from homology"/>
<dbReference type="GO" id="GO:0016793">
    <property type="term" value="F:triphosphoric monoester hydrolase activity"/>
    <property type="evidence" value="ECO:0007669"/>
    <property type="project" value="InterPro"/>
</dbReference>
<dbReference type="InterPro" id="IPR003607">
    <property type="entry name" value="HD/PDEase_dom"/>
</dbReference>
<dbReference type="EMBL" id="DVNZ01000143">
    <property type="protein sequence ID" value="HIU94426.1"/>
    <property type="molecule type" value="Genomic_DNA"/>
</dbReference>
<dbReference type="Proteomes" id="UP000824128">
    <property type="component" value="Unassembled WGS sequence"/>
</dbReference>
<gene>
    <name evidence="4" type="ORF">IAD24_04630</name>
</gene>
<reference evidence="4" key="2">
    <citation type="journal article" date="2021" name="PeerJ">
        <title>Extensive microbial diversity within the chicken gut microbiome revealed by metagenomics and culture.</title>
        <authorList>
            <person name="Gilroy R."/>
            <person name="Ravi A."/>
            <person name="Getino M."/>
            <person name="Pursley I."/>
            <person name="Horton D.L."/>
            <person name="Alikhan N.F."/>
            <person name="Baker D."/>
            <person name="Gharbi K."/>
            <person name="Hall N."/>
            <person name="Watson M."/>
            <person name="Adriaenssens E.M."/>
            <person name="Foster-Nyarko E."/>
            <person name="Jarju S."/>
            <person name="Secka A."/>
            <person name="Antonio M."/>
            <person name="Oren A."/>
            <person name="Chaudhuri R.R."/>
            <person name="La Ragione R."/>
            <person name="Hildebrand F."/>
            <person name="Pallen M.J."/>
        </authorList>
    </citation>
    <scope>NUCLEOTIDE SEQUENCE</scope>
    <source>
        <strain evidence="4">ChiGjej2B2-16831</strain>
    </source>
</reference>
<dbReference type="PANTHER" id="PTHR35795">
    <property type="entry name" value="SLR1885 PROTEIN"/>
    <property type="match status" value="1"/>
</dbReference>
<comment type="caution">
    <text evidence="4">The sequence shown here is derived from an EMBL/GenBank/DDBJ whole genome shotgun (WGS) entry which is preliminary data.</text>
</comment>
<evidence type="ECO:0000313" key="4">
    <source>
        <dbReference type="EMBL" id="HIU94426.1"/>
    </source>
</evidence>
<dbReference type="NCBIfam" id="TIGR01353">
    <property type="entry name" value="dGTP_triPase"/>
    <property type="match status" value="1"/>
</dbReference>
<dbReference type="CDD" id="cd00077">
    <property type="entry name" value="HDc"/>
    <property type="match status" value="1"/>
</dbReference>